<dbReference type="Pfam" id="PF13738">
    <property type="entry name" value="Pyr_redox_3"/>
    <property type="match status" value="1"/>
</dbReference>
<protein>
    <submittedName>
        <fullName evidence="1">NAD(P)/FAD-dependent oxidoreductase</fullName>
    </submittedName>
</protein>
<dbReference type="PANTHER" id="PTHR42877:SF4">
    <property type="entry name" value="FAD_NAD(P)-BINDING DOMAIN-CONTAINING PROTEIN-RELATED"/>
    <property type="match status" value="1"/>
</dbReference>
<dbReference type="OrthoDB" id="5168853at2"/>
<gene>
    <name evidence="1" type="ORF">EF294_10720</name>
</gene>
<keyword evidence="2" id="KW-1185">Reference proteome</keyword>
<sequence length="517" mass="57362">MSAVHQDPHTPAPDAAGLDATTVIIGAGFAGIGTAIRLLQQGRDDFIICERDVRPGGTWRDNVYPGAACDIPSRLYSYSFAPNPDWSHTYSGSEEILAYIARMIADHNLERFIRYSHLVTGLEFDEESGTWRVDLADRESLRARAVVVASGPLSTPGYPSIPGIDEYTGHRMHSAAWDHDYEFAGKKVGVIGTGASAVQLIPELVRAGADVTVFQRTPGWVLPRADRRISSLTRRVYRTVPYSQTVARQLWYLGHESVALGAVWNTPFTRVIEGVSKINLFAQVRDPWMRRQLTPDFRAGCKRLLMTSDYYPALQADNCTLVTWPIARICEHGVRTVEGIERRFDALVFATGFEVSKQGSPIPIRGRDGRVLADEWSGGAYAYKSIAVSGYPNLYFTFGPNSGPGHNSALVYMEAQIDAIVTAISLIVDRGLRLLDVHRPAQDAYNRSIQKRLESTTWNSGCRSWYLTEDGFNATMYPGFAAQYLAQMRGIDFSRDFRAAALDEAWSPDASRDSSMV</sequence>
<dbReference type="SUPFAM" id="SSF51905">
    <property type="entry name" value="FAD/NAD(P)-binding domain"/>
    <property type="match status" value="2"/>
</dbReference>
<name>A0A3N4GG09_9ACTN</name>
<dbReference type="PRINTS" id="PR00411">
    <property type="entry name" value="PNDRDTASEI"/>
</dbReference>
<accession>A0A3N4GG09</accession>
<dbReference type="EMBL" id="RKMH01000007">
    <property type="protein sequence ID" value="RPA61105.1"/>
    <property type="molecule type" value="Genomic_DNA"/>
</dbReference>
<comment type="caution">
    <text evidence="1">The sequence shown here is derived from an EMBL/GenBank/DDBJ whole genome shotgun (WGS) entry which is preliminary data.</text>
</comment>
<dbReference type="RefSeq" id="WP_123929305.1">
    <property type="nucleotide sequence ID" value="NZ_JBPSDP010000006.1"/>
</dbReference>
<dbReference type="AlphaFoldDB" id="A0A3N4GG09"/>
<dbReference type="Gene3D" id="3.50.50.60">
    <property type="entry name" value="FAD/NAD(P)-binding domain"/>
    <property type="match status" value="2"/>
</dbReference>
<dbReference type="PANTHER" id="PTHR42877">
    <property type="entry name" value="L-ORNITHINE N(5)-MONOOXYGENASE-RELATED"/>
    <property type="match status" value="1"/>
</dbReference>
<dbReference type="Proteomes" id="UP000267536">
    <property type="component" value="Unassembled WGS sequence"/>
</dbReference>
<evidence type="ECO:0000313" key="2">
    <source>
        <dbReference type="Proteomes" id="UP000267536"/>
    </source>
</evidence>
<organism evidence="1 2">
    <name type="scientific">Gordonia oryzae</name>
    <dbReference type="NCBI Taxonomy" id="2487349"/>
    <lineage>
        <taxon>Bacteria</taxon>
        <taxon>Bacillati</taxon>
        <taxon>Actinomycetota</taxon>
        <taxon>Actinomycetes</taxon>
        <taxon>Mycobacteriales</taxon>
        <taxon>Gordoniaceae</taxon>
        <taxon>Gordonia</taxon>
    </lineage>
</organism>
<dbReference type="InterPro" id="IPR051209">
    <property type="entry name" value="FAD-bind_Monooxygenase_sf"/>
</dbReference>
<evidence type="ECO:0000313" key="1">
    <source>
        <dbReference type="EMBL" id="RPA61105.1"/>
    </source>
</evidence>
<reference evidence="1 2" key="1">
    <citation type="submission" date="2018-11" db="EMBL/GenBank/DDBJ databases">
        <title>Draft genome sequence of Gordonia sp. RS15-1S isolated from rice stems.</title>
        <authorList>
            <person name="Muangham S."/>
        </authorList>
    </citation>
    <scope>NUCLEOTIDE SEQUENCE [LARGE SCALE GENOMIC DNA]</scope>
    <source>
        <strain evidence="1 2">RS15-1S</strain>
    </source>
</reference>
<proteinExistence type="predicted"/>
<dbReference type="InterPro" id="IPR036188">
    <property type="entry name" value="FAD/NAD-bd_sf"/>
</dbReference>